<evidence type="ECO:0000313" key="2">
    <source>
        <dbReference type="EMBL" id="VEH71024.1"/>
    </source>
</evidence>
<reference evidence="2 3" key="1">
    <citation type="submission" date="2018-12" db="EMBL/GenBank/DDBJ databases">
        <authorList>
            <consortium name="Pathogen Informatics"/>
        </authorList>
    </citation>
    <scope>NUCLEOTIDE SEQUENCE [LARGE SCALE GENOMIC DNA]</scope>
    <source>
        <strain evidence="2 3">NCTC12967</strain>
    </source>
</reference>
<dbReference type="OMA" id="HTMISAG"/>
<protein>
    <submittedName>
        <fullName evidence="2">Uncharacterized protein</fullName>
    </submittedName>
</protein>
<accession>A0A3N4D9M6</accession>
<dbReference type="GeneID" id="64407775"/>
<gene>
    <name evidence="1" type="ORF">J5A53_03865</name>
    <name evidence="2" type="ORF">NCTC12967_02334</name>
</gene>
<dbReference type="OrthoDB" id="3725439at2"/>
<evidence type="ECO:0000313" key="1">
    <source>
        <dbReference type="EMBL" id="QUC11842.1"/>
    </source>
</evidence>
<dbReference type="EMBL" id="CP072385">
    <property type="protein sequence ID" value="QUC11842.1"/>
    <property type="molecule type" value="Genomic_DNA"/>
</dbReference>
<name>A0A3N4D9M6_9ACTN</name>
<dbReference type="Proteomes" id="UP000677180">
    <property type="component" value="Chromosome"/>
</dbReference>
<dbReference type="EMBL" id="LR134406">
    <property type="protein sequence ID" value="VEH71024.1"/>
    <property type="molecule type" value="Genomic_DNA"/>
</dbReference>
<evidence type="ECO:0000313" key="3">
    <source>
        <dbReference type="Proteomes" id="UP000273044"/>
    </source>
</evidence>
<organism evidence="2 3">
    <name type="scientific">Arachnia propionica</name>
    <dbReference type="NCBI Taxonomy" id="1750"/>
    <lineage>
        <taxon>Bacteria</taxon>
        <taxon>Bacillati</taxon>
        <taxon>Actinomycetota</taxon>
        <taxon>Actinomycetes</taxon>
        <taxon>Propionibacteriales</taxon>
        <taxon>Propionibacteriaceae</taxon>
        <taxon>Arachnia</taxon>
    </lineage>
</organism>
<keyword evidence="3" id="KW-1185">Reference proteome</keyword>
<dbReference type="Proteomes" id="UP000273044">
    <property type="component" value="Chromosome"/>
</dbReference>
<proteinExistence type="predicted"/>
<reference evidence="1" key="2">
    <citation type="submission" date="2021-03" db="EMBL/GenBank/DDBJ databases">
        <title>Human Oral Microbial Genomes.</title>
        <authorList>
            <person name="Johnston C.D."/>
            <person name="Chen T."/>
            <person name="Dewhirst F.E."/>
        </authorList>
    </citation>
    <scope>NUCLEOTIDE SEQUENCE</scope>
    <source>
        <strain evidence="1">F0714</strain>
    </source>
</reference>
<sequence>MATSPEVSQDLCLERTRSLAGRMLEGGAACTLVAWRIGSQYDFVAHGLTAQGDIVVAVRPDEDCMLSTLPAGVGTVVRMDLVRHSHDVMLSVIAASAHLLGELVLLPNAAVARLLAEDQLPERIAELARISGTRVGLVVTDRILVHDHGGVTPIPWEDLADARAEGTKAWCDDFEAHDVVASWGCPALRQVCRAVIEGRIPGQASLRPSAPGLCGHVLDKVFCIDVDRSGITLMHVGEHETATVFAGFEAPPSTLSALTAQVARLVDDSGPVHPQRCI</sequence>
<dbReference type="AlphaFoldDB" id="A0A3N4D9M6"/>
<dbReference type="RefSeq" id="WP_014847379.1">
    <property type="nucleotide sequence ID" value="NZ_CAJZDL010000102.1"/>
</dbReference>